<dbReference type="AlphaFoldDB" id="A0A0F9GQV9"/>
<reference evidence="1" key="1">
    <citation type="journal article" date="2015" name="Nature">
        <title>Complex archaea that bridge the gap between prokaryotes and eukaryotes.</title>
        <authorList>
            <person name="Spang A."/>
            <person name="Saw J.H."/>
            <person name="Jorgensen S.L."/>
            <person name="Zaremba-Niedzwiedzka K."/>
            <person name="Martijn J."/>
            <person name="Lind A.E."/>
            <person name="van Eijk R."/>
            <person name="Schleper C."/>
            <person name="Guy L."/>
            <person name="Ettema T.J."/>
        </authorList>
    </citation>
    <scope>NUCLEOTIDE SEQUENCE</scope>
</reference>
<sequence length="51" mass="5600">MPYVVEKRTGKRPWKILDKNGKVMGSSTTKSNAEASVEVRLAGAHGWRSKG</sequence>
<dbReference type="EMBL" id="LAZR01017250">
    <property type="protein sequence ID" value="KKM01210.1"/>
    <property type="molecule type" value="Genomic_DNA"/>
</dbReference>
<evidence type="ECO:0008006" key="2">
    <source>
        <dbReference type="Google" id="ProtNLM"/>
    </source>
</evidence>
<organism evidence="1">
    <name type="scientific">marine sediment metagenome</name>
    <dbReference type="NCBI Taxonomy" id="412755"/>
    <lineage>
        <taxon>unclassified sequences</taxon>
        <taxon>metagenomes</taxon>
        <taxon>ecological metagenomes</taxon>
    </lineage>
</organism>
<proteinExistence type="predicted"/>
<accession>A0A0F9GQV9</accession>
<name>A0A0F9GQV9_9ZZZZ</name>
<comment type="caution">
    <text evidence="1">The sequence shown here is derived from an EMBL/GenBank/DDBJ whole genome shotgun (WGS) entry which is preliminary data.</text>
</comment>
<evidence type="ECO:0000313" key="1">
    <source>
        <dbReference type="EMBL" id="KKM01210.1"/>
    </source>
</evidence>
<protein>
    <recommendedName>
        <fullName evidence="2">DUF1508 domain-containing protein</fullName>
    </recommendedName>
</protein>
<gene>
    <name evidence="1" type="ORF">LCGC14_1796750</name>
</gene>